<keyword evidence="3" id="KW-1185">Reference proteome</keyword>
<proteinExistence type="predicted"/>
<evidence type="ECO:0000256" key="1">
    <source>
        <dbReference type="SAM" id="MobiDB-lite"/>
    </source>
</evidence>
<gene>
    <name evidence="2" type="ORF">JD292_08395</name>
</gene>
<evidence type="ECO:0000313" key="3">
    <source>
        <dbReference type="Proteomes" id="UP000618733"/>
    </source>
</evidence>
<organism evidence="2 3">
    <name type="scientific">Leucobacter edaphi</name>
    <dbReference type="NCBI Taxonomy" id="2796472"/>
    <lineage>
        <taxon>Bacteria</taxon>
        <taxon>Bacillati</taxon>
        <taxon>Actinomycetota</taxon>
        <taxon>Actinomycetes</taxon>
        <taxon>Micrococcales</taxon>
        <taxon>Microbacteriaceae</taxon>
        <taxon>Leucobacter</taxon>
    </lineage>
</organism>
<sequence>MNPIALPLAIALSTTSWLTVLPGLGEGEHVERSLMVFDGIVTDADVSSRDEFDEFLRKRELQPDSVRSDPNGPTLWIAAPPPEWKDVGNVGAVPLWVEGKVWVVGGVLTNAIDRDPDALNALRESQSAKYSAFDVDKNKITTLWVVQESQQSASSSVDEEASPGVQADRLSGDATWPQAPSGWLARYFIERLIRR</sequence>
<dbReference type="Proteomes" id="UP000618733">
    <property type="component" value="Unassembled WGS sequence"/>
</dbReference>
<accession>A0A934QCS4</accession>
<protein>
    <submittedName>
        <fullName evidence="2">Uncharacterized protein</fullName>
    </submittedName>
</protein>
<comment type="caution">
    <text evidence="2">The sequence shown here is derived from an EMBL/GenBank/DDBJ whole genome shotgun (WGS) entry which is preliminary data.</text>
</comment>
<dbReference type="EMBL" id="JAEHOI010000007">
    <property type="protein sequence ID" value="MBK0422093.1"/>
    <property type="molecule type" value="Genomic_DNA"/>
</dbReference>
<dbReference type="RefSeq" id="WP_200132302.1">
    <property type="nucleotide sequence ID" value="NZ_JAEHOI010000007.1"/>
</dbReference>
<reference evidence="2" key="1">
    <citation type="submission" date="2020-12" db="EMBL/GenBank/DDBJ databases">
        <title>Leucobacter sp. CAS2, isolated from Chromium sludge.</title>
        <authorList>
            <person name="Xu Z."/>
        </authorList>
    </citation>
    <scope>NUCLEOTIDE SEQUENCE</scope>
    <source>
        <strain evidence="2">CSA2</strain>
    </source>
</reference>
<feature type="region of interest" description="Disordered" evidence="1">
    <location>
        <begin position="151"/>
        <end position="173"/>
    </location>
</feature>
<evidence type="ECO:0000313" key="2">
    <source>
        <dbReference type="EMBL" id="MBK0422093.1"/>
    </source>
</evidence>
<name>A0A934QCS4_9MICO</name>
<dbReference type="AlphaFoldDB" id="A0A934QCS4"/>